<dbReference type="InterPro" id="IPR026541">
    <property type="entry name" value="MRG_dom"/>
</dbReference>
<feature type="domain" description="MRG" evidence="1">
    <location>
        <begin position="53"/>
        <end position="225"/>
    </location>
</feature>
<dbReference type="EMBL" id="JAKKPZ010000037">
    <property type="protein sequence ID" value="KAI1708141.1"/>
    <property type="molecule type" value="Genomic_DNA"/>
</dbReference>
<protein>
    <submittedName>
        <fullName evidence="2">MRG domain-containing protein</fullName>
    </submittedName>
</protein>
<proteinExistence type="predicted"/>
<keyword evidence="3" id="KW-1185">Reference proteome</keyword>
<dbReference type="PROSITE" id="PS51640">
    <property type="entry name" value="MRG"/>
    <property type="match status" value="1"/>
</dbReference>
<name>A0AAD4MXV9_9BILA</name>
<gene>
    <name evidence="2" type="ORF">DdX_12090</name>
</gene>
<sequence>MIKKSSRQFDFCIKLDLSFSLLRIVSLISVMKRKTQQMYSAQQEPQSATNPKGQSTRITRLELPCDLREILHVEKKFVRDFYLSSVPARVTVREILLEFLESFASRSVSDRTFCRKFLDLFDSSIEKIIVDLERPMFHNFLLGKDCYCGHKQEKPEYLEHRVIRTEKDGSIRASSVFGLVHLLRFLRDIHQFFKIQNWTDDYTKNFMERTKKLVEFLHKWDGYFDPKEDVYPVSIKYSMLVMKNTP</sequence>
<evidence type="ECO:0000313" key="3">
    <source>
        <dbReference type="Proteomes" id="UP001201812"/>
    </source>
</evidence>
<reference evidence="2" key="1">
    <citation type="submission" date="2022-01" db="EMBL/GenBank/DDBJ databases">
        <title>Genome Sequence Resource for Two Populations of Ditylenchus destructor, the Migratory Endoparasitic Phytonematode.</title>
        <authorList>
            <person name="Zhang H."/>
            <person name="Lin R."/>
            <person name="Xie B."/>
        </authorList>
    </citation>
    <scope>NUCLEOTIDE SEQUENCE</scope>
    <source>
        <strain evidence="2">BazhouSP</strain>
    </source>
</reference>
<organism evidence="2 3">
    <name type="scientific">Ditylenchus destructor</name>
    <dbReference type="NCBI Taxonomy" id="166010"/>
    <lineage>
        <taxon>Eukaryota</taxon>
        <taxon>Metazoa</taxon>
        <taxon>Ecdysozoa</taxon>
        <taxon>Nematoda</taxon>
        <taxon>Chromadorea</taxon>
        <taxon>Rhabditida</taxon>
        <taxon>Tylenchina</taxon>
        <taxon>Tylenchomorpha</taxon>
        <taxon>Sphaerularioidea</taxon>
        <taxon>Anguinidae</taxon>
        <taxon>Anguininae</taxon>
        <taxon>Ditylenchus</taxon>
    </lineage>
</organism>
<evidence type="ECO:0000259" key="1">
    <source>
        <dbReference type="Pfam" id="PF05712"/>
    </source>
</evidence>
<accession>A0AAD4MXV9</accession>
<comment type="caution">
    <text evidence="2">The sequence shown here is derived from an EMBL/GenBank/DDBJ whole genome shotgun (WGS) entry which is preliminary data.</text>
</comment>
<dbReference type="Gene3D" id="1.10.274.30">
    <property type="entry name" value="MRG domain"/>
    <property type="match status" value="1"/>
</dbReference>
<dbReference type="Proteomes" id="UP001201812">
    <property type="component" value="Unassembled WGS sequence"/>
</dbReference>
<dbReference type="AlphaFoldDB" id="A0AAD4MXV9"/>
<evidence type="ECO:0000313" key="2">
    <source>
        <dbReference type="EMBL" id="KAI1708141.1"/>
    </source>
</evidence>
<dbReference type="Pfam" id="PF05712">
    <property type="entry name" value="MRG"/>
    <property type="match status" value="1"/>
</dbReference>
<dbReference type="InterPro" id="IPR038217">
    <property type="entry name" value="MRG_C_sf"/>
</dbReference>